<sequence>MKIDYSALLLAFVAKGHAQVFENLLLGVEYPGLSDACVNALNTTVSCPPFLSSAAENNPRLSSEQLVELCTPSCQASLSSARQKIAQSCNQDSDIISYDGLNWPATMIIVRFIYTNNLSCRKIREESGKYCDEIFVSWLNQSSLTAEQSCSDCMLGATQIQLNSPFGYSDDFAADFSSLTSSCGATGYPFTSSAVYALPPSSTESPDSIVTPTCSSPYHVQAGDSCDSIALAHNVSTHAILVAGDLSPTCSNMQAGSALCLPDPCDLYRVQDSDTCDSIVAAHSSVNDVQLLNWNLNINMICGNIAHLVGTLICVSSPGGPLPSVTVTESLPGTTAATAEPKPTNAPPESTAYCGRCLVIPDFYFLNPGINANCTNLLLGLAYCVQPVGDIAMYTSNTTTPLGYTLTSIMFSIMLIEPLPSTQPTIEPPAPFPSAPGTLEDCLYPVQRLPLSLITDQSQLQEISFFTPRINTCESVAAVYGVDPDHFLIWNPSFVSLEECELQENYTYCASNGTFPDPADTEEEYSYCLDVENVLPGTSERCTCFTEVTGPADGFTTCADVVMDFDITVDDLLTWNTWLVSDCDAALFDGLGEEEDRAICVRVASGDTTSTSPTSTTSQLGTTTTSTSIGPTQSGTAPDCTQYHTVVSGDSCADILAQFDITIEQFYAWNPTVGSNCQNLWLDYAYCVSSPSRITSSMSTTSPTAMALPGPIRPGTPEDCTEYYVVQSGDGCWAISDAHGIDVETLYAWNPSIGSDCGSIWPDYALCVAGGPVVG</sequence>
<dbReference type="InterPro" id="IPR018392">
    <property type="entry name" value="LysM"/>
</dbReference>
<organism evidence="5 6">
    <name type="scientific">Aspergillus granulosus</name>
    <dbReference type="NCBI Taxonomy" id="176169"/>
    <lineage>
        <taxon>Eukaryota</taxon>
        <taxon>Fungi</taxon>
        <taxon>Dikarya</taxon>
        <taxon>Ascomycota</taxon>
        <taxon>Pezizomycotina</taxon>
        <taxon>Eurotiomycetes</taxon>
        <taxon>Eurotiomycetidae</taxon>
        <taxon>Eurotiales</taxon>
        <taxon>Aspergillaceae</taxon>
        <taxon>Aspergillus</taxon>
        <taxon>Aspergillus subgen. Nidulantes</taxon>
    </lineage>
</organism>
<dbReference type="Pfam" id="PF01476">
    <property type="entry name" value="LysM"/>
    <property type="match status" value="3"/>
</dbReference>
<evidence type="ECO:0000259" key="4">
    <source>
        <dbReference type="PROSITE" id="PS51782"/>
    </source>
</evidence>
<feature type="region of interest" description="Disordered" evidence="3">
    <location>
        <begin position="606"/>
        <end position="634"/>
    </location>
</feature>
<evidence type="ECO:0000256" key="2">
    <source>
        <dbReference type="ARBA" id="ARBA00023026"/>
    </source>
</evidence>
<dbReference type="CDD" id="cd00118">
    <property type="entry name" value="LysM"/>
    <property type="match status" value="3"/>
</dbReference>
<comment type="caution">
    <text evidence="5">The sequence shown here is derived from an EMBL/GenBank/DDBJ whole genome shotgun (WGS) entry which is preliminary data.</text>
</comment>
<evidence type="ECO:0000313" key="5">
    <source>
        <dbReference type="EMBL" id="KAL2812859.1"/>
    </source>
</evidence>
<evidence type="ECO:0000256" key="3">
    <source>
        <dbReference type="SAM" id="MobiDB-lite"/>
    </source>
</evidence>
<dbReference type="PANTHER" id="PTHR34997:SF1">
    <property type="entry name" value="PEPTIDOGLYCAN-BINDING LYSIN DOMAIN"/>
    <property type="match status" value="1"/>
</dbReference>
<dbReference type="PROSITE" id="PS51782">
    <property type="entry name" value="LYSM"/>
    <property type="match status" value="3"/>
</dbReference>
<evidence type="ECO:0000256" key="1">
    <source>
        <dbReference type="ARBA" id="ARBA00022669"/>
    </source>
</evidence>
<feature type="domain" description="LysM" evidence="4">
    <location>
        <begin position="722"/>
        <end position="768"/>
    </location>
</feature>
<feature type="domain" description="LysM" evidence="4">
    <location>
        <begin position="642"/>
        <end position="688"/>
    </location>
</feature>
<dbReference type="SUPFAM" id="SSF54106">
    <property type="entry name" value="LysM domain"/>
    <property type="match status" value="3"/>
</dbReference>
<dbReference type="SMART" id="SM00257">
    <property type="entry name" value="LysM"/>
    <property type="match status" value="3"/>
</dbReference>
<dbReference type="Proteomes" id="UP001610334">
    <property type="component" value="Unassembled WGS sequence"/>
</dbReference>
<dbReference type="InterPro" id="IPR052210">
    <property type="entry name" value="LysM1-like"/>
</dbReference>
<dbReference type="EMBL" id="JBFXLT010000044">
    <property type="protein sequence ID" value="KAL2812859.1"/>
    <property type="molecule type" value="Genomic_DNA"/>
</dbReference>
<proteinExistence type="predicted"/>
<dbReference type="PANTHER" id="PTHR34997">
    <property type="entry name" value="AM15"/>
    <property type="match status" value="1"/>
</dbReference>
<gene>
    <name evidence="5" type="ORF">BJX63DRAFT_432363</name>
</gene>
<keyword evidence="1" id="KW-0147">Chitin-binding</keyword>
<dbReference type="Gene3D" id="3.10.350.10">
    <property type="entry name" value="LysM domain"/>
    <property type="match status" value="4"/>
</dbReference>
<reference evidence="5 6" key="1">
    <citation type="submission" date="2024-07" db="EMBL/GenBank/DDBJ databases">
        <title>Section-level genome sequencing and comparative genomics of Aspergillus sections Usti and Cavernicolus.</title>
        <authorList>
            <consortium name="Lawrence Berkeley National Laboratory"/>
            <person name="Nybo J.L."/>
            <person name="Vesth T.C."/>
            <person name="Theobald S."/>
            <person name="Frisvad J.C."/>
            <person name="Larsen T.O."/>
            <person name="Kjaerboelling I."/>
            <person name="Rothschild-Mancinelli K."/>
            <person name="Lyhne E.K."/>
            <person name="Kogle M.E."/>
            <person name="Barry K."/>
            <person name="Clum A."/>
            <person name="Na H."/>
            <person name="Ledsgaard L."/>
            <person name="Lin J."/>
            <person name="Lipzen A."/>
            <person name="Kuo A."/>
            <person name="Riley R."/>
            <person name="Mondo S."/>
            <person name="Labutti K."/>
            <person name="Haridas S."/>
            <person name="Pangalinan J."/>
            <person name="Salamov A.A."/>
            <person name="Simmons B.A."/>
            <person name="Magnuson J.K."/>
            <person name="Chen J."/>
            <person name="Drula E."/>
            <person name="Henrissat B."/>
            <person name="Wiebenga A."/>
            <person name="Lubbers R.J."/>
            <person name="Gomes A.C."/>
            <person name="Makela M.R."/>
            <person name="Stajich J."/>
            <person name="Grigoriev I.V."/>
            <person name="Mortensen U.H."/>
            <person name="De Vries R.P."/>
            <person name="Baker S.E."/>
            <person name="Andersen M.R."/>
        </authorList>
    </citation>
    <scope>NUCLEOTIDE SEQUENCE [LARGE SCALE GENOMIC DNA]</scope>
    <source>
        <strain evidence="5 6">CBS 588.65</strain>
    </source>
</reference>
<name>A0ABR4HBK7_9EURO</name>
<dbReference type="InterPro" id="IPR036779">
    <property type="entry name" value="LysM_dom_sf"/>
</dbReference>
<feature type="domain" description="LysM" evidence="4">
    <location>
        <begin position="216"/>
        <end position="261"/>
    </location>
</feature>
<evidence type="ECO:0000313" key="6">
    <source>
        <dbReference type="Proteomes" id="UP001610334"/>
    </source>
</evidence>
<keyword evidence="2" id="KW-0843">Virulence</keyword>
<protein>
    <recommendedName>
        <fullName evidence="4">LysM domain-containing protein</fullName>
    </recommendedName>
</protein>
<keyword evidence="6" id="KW-1185">Reference proteome</keyword>
<accession>A0ABR4HBK7</accession>